<dbReference type="CDD" id="cd07302">
    <property type="entry name" value="CHD"/>
    <property type="match status" value="1"/>
</dbReference>
<dbReference type="InterPro" id="IPR050401">
    <property type="entry name" value="Cyclic_nucleotide_synthase"/>
</dbReference>
<keyword evidence="9" id="KW-0141">cGMP biosynthesis</keyword>
<reference evidence="15" key="1">
    <citation type="submission" date="2016-11" db="UniProtKB">
        <authorList>
            <consortium name="WormBaseParasite"/>
        </authorList>
    </citation>
    <scope>IDENTIFICATION</scope>
</reference>
<dbReference type="SUPFAM" id="SSF55073">
    <property type="entry name" value="Nucleotide cyclase"/>
    <property type="match status" value="1"/>
</dbReference>
<feature type="transmembrane region" description="Helical" evidence="12">
    <location>
        <begin position="82"/>
        <end position="99"/>
    </location>
</feature>
<dbReference type="GO" id="GO:0004016">
    <property type="term" value="F:adenylate cyclase activity"/>
    <property type="evidence" value="ECO:0007669"/>
    <property type="project" value="TreeGrafter"/>
</dbReference>
<evidence type="ECO:0000256" key="6">
    <source>
        <dbReference type="ARBA" id="ARBA00022989"/>
    </source>
</evidence>
<dbReference type="PANTHER" id="PTHR11920:SF501">
    <property type="entry name" value="GUANYLATE CYCLASE 32E"/>
    <property type="match status" value="1"/>
</dbReference>
<evidence type="ECO:0000256" key="5">
    <source>
        <dbReference type="ARBA" id="ARBA00022741"/>
    </source>
</evidence>
<keyword evidence="7 12" id="KW-0472">Membrane</keyword>
<dbReference type="Pfam" id="PF08376">
    <property type="entry name" value="NIT"/>
    <property type="match status" value="1"/>
</dbReference>
<evidence type="ECO:0000256" key="11">
    <source>
        <dbReference type="SAM" id="MobiDB-lite"/>
    </source>
</evidence>
<proteinExistence type="inferred from homology"/>
<dbReference type="Pfam" id="PF00211">
    <property type="entry name" value="Guanylate_cyc"/>
    <property type="match status" value="1"/>
</dbReference>
<dbReference type="AlphaFoldDB" id="A0A1I8GKN0"/>
<dbReference type="InterPro" id="IPR011645">
    <property type="entry name" value="HNOB_dom_associated"/>
</dbReference>
<feature type="region of interest" description="Disordered" evidence="11">
    <location>
        <begin position="1"/>
        <end position="58"/>
    </location>
</feature>
<dbReference type="Proteomes" id="UP000095280">
    <property type="component" value="Unplaced"/>
</dbReference>
<evidence type="ECO:0000256" key="9">
    <source>
        <dbReference type="ARBA" id="ARBA00023293"/>
    </source>
</evidence>
<dbReference type="InterPro" id="IPR001054">
    <property type="entry name" value="A/G_cyclase"/>
</dbReference>
<keyword evidence="3 12" id="KW-0812">Transmembrane</keyword>
<keyword evidence="6 12" id="KW-1133">Transmembrane helix</keyword>
<evidence type="ECO:0000256" key="4">
    <source>
        <dbReference type="ARBA" id="ARBA00022729"/>
    </source>
</evidence>
<feature type="compositionally biased region" description="Low complexity" evidence="11">
    <location>
        <begin position="15"/>
        <end position="33"/>
    </location>
</feature>
<evidence type="ECO:0000256" key="12">
    <source>
        <dbReference type="SAM" id="Phobius"/>
    </source>
</evidence>
<dbReference type="GO" id="GO:0004383">
    <property type="term" value="F:guanylate cyclase activity"/>
    <property type="evidence" value="ECO:0007669"/>
    <property type="project" value="UniProtKB-EC"/>
</dbReference>
<comment type="similarity">
    <text evidence="10">Belongs to the adenylyl cyclase class-4/guanylyl cyclase family.</text>
</comment>
<dbReference type="GO" id="GO:0035556">
    <property type="term" value="P:intracellular signal transduction"/>
    <property type="evidence" value="ECO:0007669"/>
    <property type="project" value="InterPro"/>
</dbReference>
<keyword evidence="4" id="KW-0732">Signal</keyword>
<dbReference type="PROSITE" id="PS00452">
    <property type="entry name" value="GUANYLATE_CYCLASE_1"/>
    <property type="match status" value="1"/>
</dbReference>
<keyword evidence="8 10" id="KW-0456">Lyase</keyword>
<feature type="compositionally biased region" description="Low complexity" evidence="11">
    <location>
        <begin position="686"/>
        <end position="702"/>
    </location>
</feature>
<dbReference type="InterPro" id="IPR013587">
    <property type="entry name" value="Nitrate/nitrite_sensing"/>
</dbReference>
<keyword evidence="14" id="KW-1185">Reference proteome</keyword>
<evidence type="ECO:0000256" key="2">
    <source>
        <dbReference type="ARBA" id="ARBA00012202"/>
    </source>
</evidence>
<dbReference type="GO" id="GO:0007168">
    <property type="term" value="P:receptor guanylyl cyclase signaling pathway"/>
    <property type="evidence" value="ECO:0007669"/>
    <property type="project" value="TreeGrafter"/>
</dbReference>
<feature type="region of interest" description="Disordered" evidence="11">
    <location>
        <begin position="654"/>
        <end position="715"/>
    </location>
</feature>
<evidence type="ECO:0000313" key="14">
    <source>
        <dbReference type="Proteomes" id="UP000095280"/>
    </source>
</evidence>
<dbReference type="WBParaSite" id="maker-uti_cns_0002188-snap-gene-0.7-mRNA-1">
    <property type="protein sequence ID" value="maker-uti_cns_0002188-snap-gene-0.7-mRNA-1"/>
    <property type="gene ID" value="maker-uti_cns_0002188-snap-gene-0.7"/>
</dbReference>
<evidence type="ECO:0000256" key="8">
    <source>
        <dbReference type="ARBA" id="ARBA00023239"/>
    </source>
</evidence>
<dbReference type="GO" id="GO:0001653">
    <property type="term" value="F:peptide receptor activity"/>
    <property type="evidence" value="ECO:0007669"/>
    <property type="project" value="TreeGrafter"/>
</dbReference>
<dbReference type="InterPro" id="IPR018297">
    <property type="entry name" value="A/G_cyclase_CS"/>
</dbReference>
<feature type="domain" description="Guanylate cyclase" evidence="13">
    <location>
        <begin position="470"/>
        <end position="554"/>
    </location>
</feature>
<dbReference type="GO" id="GO:0005886">
    <property type="term" value="C:plasma membrane"/>
    <property type="evidence" value="ECO:0007669"/>
    <property type="project" value="TreeGrafter"/>
</dbReference>
<comment type="subcellular location">
    <subcellularLocation>
        <location evidence="1">Membrane</location>
        <topology evidence="1">Single-pass type I membrane protein</topology>
    </subcellularLocation>
</comment>
<evidence type="ECO:0000256" key="7">
    <source>
        <dbReference type="ARBA" id="ARBA00023136"/>
    </source>
</evidence>
<keyword evidence="5" id="KW-0547">Nucleotide-binding</keyword>
<evidence type="ECO:0000256" key="1">
    <source>
        <dbReference type="ARBA" id="ARBA00004479"/>
    </source>
</evidence>
<dbReference type="SMART" id="SM00044">
    <property type="entry name" value="CYCc"/>
    <property type="match status" value="1"/>
</dbReference>
<dbReference type="InterPro" id="IPR029787">
    <property type="entry name" value="Nucleotide_cyclase"/>
</dbReference>
<evidence type="ECO:0000313" key="15">
    <source>
        <dbReference type="WBParaSite" id="maker-uti_cns_0002188-snap-gene-0.7-mRNA-1"/>
    </source>
</evidence>
<dbReference type="GO" id="GO:0000166">
    <property type="term" value="F:nucleotide binding"/>
    <property type="evidence" value="ECO:0007669"/>
    <property type="project" value="UniProtKB-KW"/>
</dbReference>
<organism evidence="14 15">
    <name type="scientific">Macrostomum lignano</name>
    <dbReference type="NCBI Taxonomy" id="282301"/>
    <lineage>
        <taxon>Eukaryota</taxon>
        <taxon>Metazoa</taxon>
        <taxon>Spiralia</taxon>
        <taxon>Lophotrochozoa</taxon>
        <taxon>Platyhelminthes</taxon>
        <taxon>Rhabditophora</taxon>
        <taxon>Macrostomorpha</taxon>
        <taxon>Macrostomida</taxon>
        <taxon>Macrostomidae</taxon>
        <taxon>Macrostomum</taxon>
    </lineage>
</organism>
<accession>A0A1I8GKN0</accession>
<dbReference type="Gene3D" id="6.10.250.780">
    <property type="match status" value="1"/>
</dbReference>
<evidence type="ECO:0000256" key="10">
    <source>
        <dbReference type="RuleBase" id="RU000405"/>
    </source>
</evidence>
<evidence type="ECO:0000259" key="13">
    <source>
        <dbReference type="PROSITE" id="PS50125"/>
    </source>
</evidence>
<protein>
    <recommendedName>
        <fullName evidence="2">guanylate cyclase</fullName>
        <ecNumber evidence="2">4.6.1.2</ecNumber>
    </recommendedName>
</protein>
<dbReference type="PANTHER" id="PTHR11920">
    <property type="entry name" value="GUANYLYL CYCLASE"/>
    <property type="match status" value="1"/>
</dbReference>
<feature type="compositionally biased region" description="Basic and acidic residues" evidence="11">
    <location>
        <begin position="703"/>
        <end position="715"/>
    </location>
</feature>
<sequence>MVANEADQQQHRADSAQSYVSSSSTASQGTTTALKNIEKLGKKHRRSASRSSSSSADRGCLGRLCHGNPLTRSGKRKQMAKIMILILVPIIALGCITISEMTAVSQRNDLNAAVRQSMRFVMETGQVIHALQRERDMTALFCGSGSSETRMIMTDRYPETDRALLQLSVWPSQYSLSLRQELQQKQLLHHKDTFRSRENFMEELSKHRRELDHFKTSLYREIRFYSELTQVFIDWVYTAIQKSRDGSLWRKMVAYVMLVICKENMGVERSLGAVFFSNGSFRGHADYQWYLQKHFVSTSNRKAASLYSEEVTINLARALNKSSHPVEKSLTVMRAEILYKNLTRKSSVLSTKWFDNMTIYMDAILEVQLRLVESVILDLKDSARDDIADLSVTISFLCITILVCPLIVITIQAVMSDVQSYALTLATQTNHLNNERQRTNELLYQMIPRSVAEQLKRGKNIAAESFDQSTIFFSDLIGFAALVSESAPIQIVDMLNAVYSCFDSRICLYNVYKVETIGDSYMVASGPVVAGVVGSKMPRYCLFGDTVNTSSRMETNGRGNAIQMTEAARNYIINDSSYVIKERGIIEVKGKTRMTTYWLLNKLGFEDSLPCMPGCPSSLQSITDQHKFDEMSAENCGSHSGKFAIAEEIPTSRVESCSNPVGGHQVSMSAAGGSGMPPVETVGRDSSATSNGGSNNNTTSSPSRKDIDVNSVEKK</sequence>
<name>A0A1I8GKN0_9PLAT</name>
<dbReference type="Gene3D" id="3.30.70.1230">
    <property type="entry name" value="Nucleotide cyclase"/>
    <property type="match status" value="2"/>
</dbReference>
<dbReference type="PROSITE" id="PS50125">
    <property type="entry name" value="GUANYLATE_CYCLASE_2"/>
    <property type="match status" value="1"/>
</dbReference>
<dbReference type="Pfam" id="PF07701">
    <property type="entry name" value="HNOBA"/>
    <property type="match status" value="1"/>
</dbReference>
<evidence type="ECO:0000256" key="3">
    <source>
        <dbReference type="ARBA" id="ARBA00022692"/>
    </source>
</evidence>
<dbReference type="EC" id="4.6.1.2" evidence="2"/>